<proteinExistence type="predicted"/>
<sequence>MGHKPVWRRVLIIFLDIDGVLHPLFPRKDRPGKESAPFAYLPRLSAVLRNYPHTYVVISSTWRVNRTLKELKALFPLDLQDRIIGSTPILDDSLRPGGREAEASSWLDLHPEHSSWIAVDDCAVCWFSLSKLILCDDGFREEEETELRSAIEGRSSKFSK</sequence>
<organism evidence="1 2">
    <name type="scientific">Pseudomonas mandelii</name>
    <dbReference type="NCBI Taxonomy" id="75612"/>
    <lineage>
        <taxon>Bacteria</taxon>
        <taxon>Pseudomonadati</taxon>
        <taxon>Pseudomonadota</taxon>
        <taxon>Gammaproteobacteria</taxon>
        <taxon>Pseudomonadales</taxon>
        <taxon>Pseudomonadaceae</taxon>
        <taxon>Pseudomonas</taxon>
    </lineage>
</organism>
<evidence type="ECO:0000313" key="2">
    <source>
        <dbReference type="Proteomes" id="UP000182476"/>
    </source>
</evidence>
<accession>A0ABY0W175</accession>
<keyword evidence="2" id="KW-1185">Reference proteome</keyword>
<dbReference type="Proteomes" id="UP000182476">
    <property type="component" value="Chromosome I"/>
</dbReference>
<protein>
    <recommendedName>
        <fullName evidence="3">FCP1 homology domain-containing protein</fullName>
    </recommendedName>
</protein>
<gene>
    <name evidence="1" type="ORF">SAMN04489801_5921</name>
</gene>
<name>A0ABY0W175_9PSED</name>
<dbReference type="EMBL" id="LT629796">
    <property type="protein sequence ID" value="SDU68084.1"/>
    <property type="molecule type" value="Genomic_DNA"/>
</dbReference>
<dbReference type="Pfam" id="PF18143">
    <property type="entry name" value="HAD_SAK_2"/>
    <property type="match status" value="1"/>
</dbReference>
<reference evidence="1 2" key="1">
    <citation type="submission" date="2016-10" db="EMBL/GenBank/DDBJ databases">
        <authorList>
            <person name="Varghese N."/>
            <person name="Submissions S."/>
        </authorList>
    </citation>
    <scope>NUCLEOTIDE SEQUENCE [LARGE SCALE GENOMIC DNA]</scope>
    <source>
        <strain evidence="1 2">LMG 21607</strain>
    </source>
</reference>
<evidence type="ECO:0000313" key="1">
    <source>
        <dbReference type="EMBL" id="SDU68084.1"/>
    </source>
</evidence>
<evidence type="ECO:0008006" key="3">
    <source>
        <dbReference type="Google" id="ProtNLM"/>
    </source>
</evidence>